<feature type="compositionally biased region" description="Polar residues" evidence="1">
    <location>
        <begin position="207"/>
        <end position="224"/>
    </location>
</feature>
<feature type="domain" description="SAM" evidence="2">
    <location>
        <begin position="266"/>
        <end position="310"/>
    </location>
</feature>
<evidence type="ECO:0000256" key="1">
    <source>
        <dbReference type="SAM" id="MobiDB-lite"/>
    </source>
</evidence>
<evidence type="ECO:0000313" key="4">
    <source>
        <dbReference type="Proteomes" id="UP000225706"/>
    </source>
</evidence>
<dbReference type="InterPro" id="IPR013761">
    <property type="entry name" value="SAM/pointed_sf"/>
</dbReference>
<dbReference type="SUPFAM" id="SSF47769">
    <property type="entry name" value="SAM/Pointed domain"/>
    <property type="match status" value="1"/>
</dbReference>
<dbReference type="Gene3D" id="1.10.150.50">
    <property type="entry name" value="Transcription Factor, Ets-1"/>
    <property type="match status" value="1"/>
</dbReference>
<feature type="region of interest" description="Disordered" evidence="1">
    <location>
        <begin position="407"/>
        <end position="480"/>
    </location>
</feature>
<dbReference type="PROSITE" id="PS50105">
    <property type="entry name" value="SAM_DOMAIN"/>
    <property type="match status" value="1"/>
</dbReference>
<proteinExistence type="predicted"/>
<name>A0A2B4R4Y6_STYPI</name>
<evidence type="ECO:0000259" key="2">
    <source>
        <dbReference type="PROSITE" id="PS50105"/>
    </source>
</evidence>
<organism evidence="3 4">
    <name type="scientific">Stylophora pistillata</name>
    <name type="common">Smooth cauliflower coral</name>
    <dbReference type="NCBI Taxonomy" id="50429"/>
    <lineage>
        <taxon>Eukaryota</taxon>
        <taxon>Metazoa</taxon>
        <taxon>Cnidaria</taxon>
        <taxon>Anthozoa</taxon>
        <taxon>Hexacorallia</taxon>
        <taxon>Scleractinia</taxon>
        <taxon>Astrocoeniina</taxon>
        <taxon>Pocilloporidae</taxon>
        <taxon>Stylophora</taxon>
    </lineage>
</organism>
<dbReference type="SMART" id="SM00454">
    <property type="entry name" value="SAM"/>
    <property type="match status" value="1"/>
</dbReference>
<feature type="non-terminal residue" evidence="3">
    <location>
        <position position="1"/>
    </location>
</feature>
<dbReference type="OrthoDB" id="5989501at2759"/>
<sequence>HDYQGEHQFISAVKEKFSPSSQKSGSDAAAVNLRAPDLRGDSGTFKSLSSGIWGPVSSQPPHTASLSVVCDDSTPDKQAWNNSDSTSSSRSSSRQELSSIMDSDLPSSNNVWNSSAFVEDMTPTPQEAQEGINAALSDQGLPTGSQWVPGRGAYSAPSSPSLPRTHNLPESAPPSMGGRPSVDDFAVRSWNSKRRSPRSLSSSEPSNAWSDNLSAQPRRSSVDLSQPGGGENSIPAHPWQQYSRVSQGYPPGLTMRENWREQQGPAGNSEINQLLQRLSLEKYVPLFEEHGIDATRLSQMVEEDLENLGIPKGPRLKLLHGTRWCSGNNFQTSGNGFVKTDPAPAVITSNKKPSKMEPQPMFNNHNHILPRHIDAHLSPLGHKKQQQSLKQTLHPAVLQSTSNHGNQHLLSLMTSPGRGLNPAQHVGMGSHNHASCHASGPTHASSHTSNLPPRPHSASGSMTTSQGYAPVVSHGDQALPGGYVPQQGQFVNHMPYPQAPQVFYPGGFYYFYPQ</sequence>
<comment type="caution">
    <text evidence="3">The sequence shown here is derived from an EMBL/GenBank/DDBJ whole genome shotgun (WGS) entry which is preliminary data.</text>
</comment>
<accession>A0A2B4R4Y6</accession>
<keyword evidence="4" id="KW-1185">Reference proteome</keyword>
<dbReference type="AlphaFoldDB" id="A0A2B4R4Y6"/>
<reference evidence="4" key="1">
    <citation type="journal article" date="2017" name="bioRxiv">
        <title>Comparative analysis of the genomes of Stylophora pistillata and Acropora digitifera provides evidence for extensive differences between species of corals.</title>
        <authorList>
            <person name="Voolstra C.R."/>
            <person name="Li Y."/>
            <person name="Liew Y.J."/>
            <person name="Baumgarten S."/>
            <person name="Zoccola D."/>
            <person name="Flot J.-F."/>
            <person name="Tambutte S."/>
            <person name="Allemand D."/>
            <person name="Aranda M."/>
        </authorList>
    </citation>
    <scope>NUCLEOTIDE SEQUENCE [LARGE SCALE GENOMIC DNA]</scope>
</reference>
<feature type="compositionally biased region" description="Polar residues" evidence="1">
    <location>
        <begin position="458"/>
        <end position="467"/>
    </location>
</feature>
<gene>
    <name evidence="3" type="ORF">AWC38_SpisGene24846</name>
</gene>
<feature type="region of interest" description="Disordered" evidence="1">
    <location>
        <begin position="12"/>
        <end position="255"/>
    </location>
</feature>
<dbReference type="Proteomes" id="UP000225706">
    <property type="component" value="Unassembled WGS sequence"/>
</dbReference>
<evidence type="ECO:0000313" key="3">
    <source>
        <dbReference type="EMBL" id="PFX11427.1"/>
    </source>
</evidence>
<dbReference type="EMBL" id="LSMT01002539">
    <property type="protein sequence ID" value="PFX11427.1"/>
    <property type="molecule type" value="Genomic_DNA"/>
</dbReference>
<dbReference type="STRING" id="50429.A0A2B4R4Y6"/>
<feature type="compositionally biased region" description="Polar residues" evidence="1">
    <location>
        <begin position="105"/>
        <end position="116"/>
    </location>
</feature>
<protein>
    <recommendedName>
        <fullName evidence="2">SAM domain-containing protein</fullName>
    </recommendedName>
</protein>
<feature type="compositionally biased region" description="Polar residues" evidence="1">
    <location>
        <begin position="442"/>
        <end position="451"/>
    </location>
</feature>
<dbReference type="Pfam" id="PF00536">
    <property type="entry name" value="SAM_1"/>
    <property type="match status" value="1"/>
</dbReference>
<dbReference type="InterPro" id="IPR001660">
    <property type="entry name" value="SAM"/>
</dbReference>
<feature type="compositionally biased region" description="Polar residues" evidence="1">
    <location>
        <begin position="44"/>
        <end position="66"/>
    </location>
</feature>
<feature type="compositionally biased region" description="Low complexity" evidence="1">
    <location>
        <begin position="83"/>
        <end position="99"/>
    </location>
</feature>